<keyword evidence="5 8" id="KW-0645">Protease</keyword>
<dbReference type="GO" id="GO:0070006">
    <property type="term" value="F:metalloaminopeptidase activity"/>
    <property type="evidence" value="ECO:0007669"/>
    <property type="project" value="InterPro"/>
</dbReference>
<evidence type="ECO:0000256" key="4">
    <source>
        <dbReference type="ARBA" id="ARBA00022438"/>
    </source>
</evidence>
<feature type="binding site" evidence="8">
    <location>
        <position position="317"/>
    </location>
    <ligand>
        <name>Mn(2+)</name>
        <dbReference type="ChEBI" id="CHEBI:29035"/>
        <label>2</label>
    </ligand>
</feature>
<feature type="binding site" evidence="8">
    <location>
        <position position="294"/>
    </location>
    <ligand>
        <name>Mn(2+)</name>
        <dbReference type="ChEBI" id="CHEBI:29035"/>
        <label>2</label>
    </ligand>
</feature>
<comment type="catalytic activity">
    <reaction evidence="1 8">
        <text>Release of an N-terminal amino acid, Xaa-|-Yaa-, in which Xaa is preferably Leu, but may be other amino acids including Pro although not Arg or Lys, and Yaa may be Pro. Amino acid amides and methyl esters are also readily hydrolyzed, but rates on arylamides are exceedingly low.</text>
        <dbReference type="EC" id="3.4.11.1"/>
    </reaction>
</comment>
<evidence type="ECO:0000256" key="5">
    <source>
        <dbReference type="ARBA" id="ARBA00022670"/>
    </source>
</evidence>
<feature type="region of interest" description="Disordered" evidence="9">
    <location>
        <begin position="1"/>
        <end position="59"/>
    </location>
</feature>
<keyword evidence="8" id="KW-0479">Metal-binding</keyword>
<comment type="similarity">
    <text evidence="3 8">Belongs to the peptidase M17 family.</text>
</comment>
<dbReference type="InterPro" id="IPR008283">
    <property type="entry name" value="Peptidase_M17_N"/>
</dbReference>
<dbReference type="Gene3D" id="3.40.220.10">
    <property type="entry name" value="Leucine Aminopeptidase, subunit E, domain 1"/>
    <property type="match status" value="1"/>
</dbReference>
<evidence type="ECO:0000313" key="11">
    <source>
        <dbReference type="EMBL" id="NEE00537.1"/>
    </source>
</evidence>
<evidence type="ECO:0000256" key="1">
    <source>
        <dbReference type="ARBA" id="ARBA00000135"/>
    </source>
</evidence>
<name>A0A6L9S691_9ACTN</name>
<dbReference type="Proteomes" id="UP000475214">
    <property type="component" value="Unassembled WGS sequence"/>
</dbReference>
<evidence type="ECO:0000259" key="10">
    <source>
        <dbReference type="PROSITE" id="PS00631"/>
    </source>
</evidence>
<keyword evidence="12" id="KW-1185">Reference proteome</keyword>
<keyword evidence="8" id="KW-0464">Manganese</keyword>
<feature type="binding site" evidence="8">
    <location>
        <position position="378"/>
    </location>
    <ligand>
        <name>Mn(2+)</name>
        <dbReference type="ChEBI" id="CHEBI:29035"/>
        <label>1</label>
    </ligand>
</feature>
<dbReference type="GO" id="GO:0030145">
    <property type="term" value="F:manganese ion binding"/>
    <property type="evidence" value="ECO:0007669"/>
    <property type="project" value="UniProtKB-UniRule"/>
</dbReference>
<evidence type="ECO:0000256" key="3">
    <source>
        <dbReference type="ARBA" id="ARBA00009528"/>
    </source>
</evidence>
<dbReference type="InterPro" id="IPR023042">
    <property type="entry name" value="Peptidase_M17_leu_NH2_pept"/>
</dbReference>
<sequence length="528" mass="54664">MLALPVWPSSAEAATADEAGESDVEEGVAGTDTGADVETAGTLDDTPGDGASSPWIGPGGAEVMDALGIDLLALLERERATGKAGEVVSMPVLSEGRGAGSVDGEVDVERVVLVGLGDGSARAHRKAGAALARKVRGVDRLASTVTTASGDEGMRAFIEGVVLATFGLNLERGAPVKPAELPLHTLVLAGEGDDREPVAGSAVAVARAAWFARELVHMPSNVKDPAWLAERARDVARAAQLDVHVRDEKKLAAEGFGGLVAVGMGSSRPPRLVALRYEPADAGARTPHVVIVGKGITFDTGGLSLKPRTSMAQMKTDMSGAAVVLGVLSAVRELNVGVRVTGLVAAAENMPGASAQRPGDVIRQYDGTTVEVLNTDAEGRLVLADAMAYAVAELEPTAVVDVATLTGHATQGLGRTHAALFANDDALARALTDAGESAGERMWRMPLVEEYRQTLESPVADVANIDRSRRGGGSITAALFLERFVREVPWAHLDIAGAGRADKDSAELVKGGTAFGVRALLRYLESYA</sequence>
<dbReference type="Pfam" id="PF02789">
    <property type="entry name" value="Peptidase_M17_N"/>
    <property type="match status" value="1"/>
</dbReference>
<dbReference type="PRINTS" id="PR00481">
    <property type="entry name" value="LAMNOPPTDASE"/>
</dbReference>
<keyword evidence="4 8" id="KW-0031">Aminopeptidase</keyword>
<proteinExistence type="inferred from homology"/>
<comment type="subcellular location">
    <subcellularLocation>
        <location evidence="8">Cytoplasm</location>
    </subcellularLocation>
</comment>
<accession>A0A6L9S691</accession>
<evidence type="ECO:0000256" key="2">
    <source>
        <dbReference type="ARBA" id="ARBA00000967"/>
    </source>
</evidence>
<dbReference type="EC" id="3.4.11.1" evidence="8"/>
<dbReference type="InterPro" id="IPR000819">
    <property type="entry name" value="Peptidase_M17_C"/>
</dbReference>
<comment type="cofactor">
    <cofactor evidence="8">
        <name>Mn(2+)</name>
        <dbReference type="ChEBI" id="CHEBI:29035"/>
    </cofactor>
    <text evidence="8">Binds 2 manganese ions per subunit.</text>
</comment>
<organism evidence="11 12">
    <name type="scientific">Phytoactinopolyspora halotolerans</name>
    <dbReference type="NCBI Taxonomy" id="1981512"/>
    <lineage>
        <taxon>Bacteria</taxon>
        <taxon>Bacillati</taxon>
        <taxon>Actinomycetota</taxon>
        <taxon>Actinomycetes</taxon>
        <taxon>Jiangellales</taxon>
        <taxon>Jiangellaceae</taxon>
        <taxon>Phytoactinopolyspora</taxon>
    </lineage>
</organism>
<feature type="active site" evidence="8">
    <location>
        <position position="380"/>
    </location>
</feature>
<comment type="caution">
    <text evidence="11">The sequence shown here is derived from an EMBL/GenBank/DDBJ whole genome shotgun (WGS) entry which is preliminary data.</text>
</comment>
<evidence type="ECO:0000256" key="9">
    <source>
        <dbReference type="SAM" id="MobiDB-lite"/>
    </source>
</evidence>
<dbReference type="PROSITE" id="PS00631">
    <property type="entry name" value="CYTOSOL_AP"/>
    <property type="match status" value="1"/>
</dbReference>
<evidence type="ECO:0000313" key="12">
    <source>
        <dbReference type="Proteomes" id="UP000475214"/>
    </source>
</evidence>
<dbReference type="PANTHER" id="PTHR11963">
    <property type="entry name" value="LEUCINE AMINOPEPTIDASE-RELATED"/>
    <property type="match status" value="1"/>
</dbReference>
<dbReference type="EMBL" id="JAAGOA010000006">
    <property type="protein sequence ID" value="NEE00537.1"/>
    <property type="molecule type" value="Genomic_DNA"/>
</dbReference>
<dbReference type="SUPFAM" id="SSF53187">
    <property type="entry name" value="Zn-dependent exopeptidases"/>
    <property type="match status" value="1"/>
</dbReference>
<dbReference type="Pfam" id="PF00883">
    <property type="entry name" value="Peptidase_M17"/>
    <property type="match status" value="1"/>
</dbReference>
<evidence type="ECO:0000256" key="6">
    <source>
        <dbReference type="ARBA" id="ARBA00022801"/>
    </source>
</evidence>
<evidence type="ECO:0000256" key="7">
    <source>
        <dbReference type="ARBA" id="ARBA00049972"/>
    </source>
</evidence>
<dbReference type="SUPFAM" id="SSF52949">
    <property type="entry name" value="Macro domain-like"/>
    <property type="match status" value="1"/>
</dbReference>
<dbReference type="InterPro" id="IPR011356">
    <property type="entry name" value="Leucine_aapep/pepB"/>
</dbReference>
<feature type="domain" description="Cytosol aminopeptidase" evidence="10">
    <location>
        <begin position="374"/>
        <end position="381"/>
    </location>
</feature>
<gene>
    <name evidence="8" type="primary">pepA</name>
    <name evidence="11" type="ORF">G1H10_10195</name>
</gene>
<dbReference type="Gene3D" id="3.40.630.10">
    <property type="entry name" value="Zn peptidases"/>
    <property type="match status" value="1"/>
</dbReference>
<feature type="binding site" evidence="8">
    <location>
        <position position="378"/>
    </location>
    <ligand>
        <name>Mn(2+)</name>
        <dbReference type="ChEBI" id="CHEBI:29035"/>
        <label>2</label>
    </ligand>
</feature>
<evidence type="ECO:0000256" key="8">
    <source>
        <dbReference type="HAMAP-Rule" id="MF_00181"/>
    </source>
</evidence>
<keyword evidence="8" id="KW-0963">Cytoplasm</keyword>
<dbReference type="NCBIfam" id="NF002073">
    <property type="entry name" value="PRK00913.1-2"/>
    <property type="match status" value="1"/>
</dbReference>
<dbReference type="CDD" id="cd00433">
    <property type="entry name" value="Peptidase_M17"/>
    <property type="match status" value="1"/>
</dbReference>
<dbReference type="GO" id="GO:0005737">
    <property type="term" value="C:cytoplasm"/>
    <property type="evidence" value="ECO:0007669"/>
    <property type="project" value="UniProtKB-SubCell"/>
</dbReference>
<comment type="catalytic activity">
    <reaction evidence="2 8">
        <text>Release of an N-terminal amino acid, preferentially leucine, but not glutamic or aspartic acids.</text>
        <dbReference type="EC" id="3.4.11.10"/>
    </reaction>
</comment>
<comment type="function">
    <text evidence="7 8">Presumably involved in the processing and regular turnover of intracellular proteins. Catalyzes the removal of unsubstituted N-terminal amino acids from various peptides.</text>
</comment>
<keyword evidence="6 8" id="KW-0378">Hydrolase</keyword>
<reference evidence="11 12" key="1">
    <citation type="submission" date="2020-02" db="EMBL/GenBank/DDBJ databases">
        <authorList>
            <person name="Li X.-J."/>
            <person name="Han X.-M."/>
        </authorList>
    </citation>
    <scope>NUCLEOTIDE SEQUENCE [LARGE SCALE GENOMIC DNA]</scope>
    <source>
        <strain evidence="11 12">CCTCC AB 2017055</strain>
    </source>
</reference>
<feature type="binding site" evidence="8">
    <location>
        <position position="299"/>
    </location>
    <ligand>
        <name>Mn(2+)</name>
        <dbReference type="ChEBI" id="CHEBI:29035"/>
        <label>2</label>
    </ligand>
</feature>
<feature type="binding site" evidence="8">
    <location>
        <position position="299"/>
    </location>
    <ligand>
        <name>Mn(2+)</name>
        <dbReference type="ChEBI" id="CHEBI:29035"/>
        <label>1</label>
    </ligand>
</feature>
<dbReference type="PANTHER" id="PTHR11963:SF23">
    <property type="entry name" value="CYTOSOL AMINOPEPTIDASE"/>
    <property type="match status" value="1"/>
</dbReference>
<feature type="active site" evidence="8">
    <location>
        <position position="306"/>
    </location>
</feature>
<dbReference type="InterPro" id="IPR043472">
    <property type="entry name" value="Macro_dom-like"/>
</dbReference>
<dbReference type="EC" id="3.4.11.10" evidence="8"/>
<dbReference type="HAMAP" id="MF_00181">
    <property type="entry name" value="Cytosol_peptidase_M17"/>
    <property type="match status" value="1"/>
</dbReference>
<feature type="binding site" evidence="8">
    <location>
        <position position="376"/>
    </location>
    <ligand>
        <name>Mn(2+)</name>
        <dbReference type="ChEBI" id="CHEBI:29035"/>
        <label>1</label>
    </ligand>
</feature>
<dbReference type="AlphaFoldDB" id="A0A6L9S691"/>
<protein>
    <recommendedName>
        <fullName evidence="8">Probable cytosol aminopeptidase</fullName>
        <ecNumber evidence="8">3.4.11.1</ecNumber>
    </recommendedName>
    <alternativeName>
        <fullName evidence="8">Leucine aminopeptidase</fullName>
        <shortName evidence="8">LAP</shortName>
        <ecNumber evidence="8">3.4.11.10</ecNumber>
    </alternativeName>
    <alternativeName>
        <fullName evidence="8">Leucyl aminopeptidase</fullName>
    </alternativeName>
</protein>
<dbReference type="GO" id="GO:0006508">
    <property type="term" value="P:proteolysis"/>
    <property type="evidence" value="ECO:0007669"/>
    <property type="project" value="UniProtKB-KW"/>
</dbReference>